<keyword evidence="2" id="KW-1185">Reference proteome</keyword>
<dbReference type="InterPro" id="IPR009003">
    <property type="entry name" value="Peptidase_S1_PA"/>
</dbReference>
<dbReference type="Gene3D" id="2.40.10.10">
    <property type="entry name" value="Trypsin-like serine proteases"/>
    <property type="match status" value="1"/>
</dbReference>
<dbReference type="AlphaFoldDB" id="A0A7C9HUL0"/>
<sequence>MTNFFENGLPFDPEAPSYQLKEELTATFSEEAWFVAAGTTRVGEQEAAFLTIDQLALSPLEIFVGVHQVLSGGIGTFLLSEILLGRETIQLNSSDERQLPRLVIEMSLGSAQRTSVSTTVPLLEGGQRVRLQGGQGTGTLATTVGHANGPMLLTNQHVLGAAATGDAVEVELGGVWQVAGQYECGSYSDVPFGALSTTIDAGLARLEPSGIPVGAVRGIAGHVTPARWYDVGTAVQKVGASTGRTTAEIDSLTANVRVNGSVFQNQIRVRSVQPFQQPGDSGSLLLTASSTPQAAGLLHAHQKENGVSKPEVAFASHWGAVAQALGISL</sequence>
<dbReference type="SUPFAM" id="SSF50494">
    <property type="entry name" value="Trypsin-like serine proteases"/>
    <property type="match status" value="1"/>
</dbReference>
<dbReference type="EMBL" id="WQLB01000070">
    <property type="protein sequence ID" value="MVN89472.1"/>
    <property type="molecule type" value="Genomic_DNA"/>
</dbReference>
<dbReference type="InterPro" id="IPR043504">
    <property type="entry name" value="Peptidase_S1_PA_chymotrypsin"/>
</dbReference>
<protein>
    <recommendedName>
        <fullName evidence="3">Serine protease</fullName>
    </recommendedName>
</protein>
<dbReference type="Proteomes" id="UP000483286">
    <property type="component" value="Unassembled WGS sequence"/>
</dbReference>
<comment type="caution">
    <text evidence="1">The sequence shown here is derived from an EMBL/GenBank/DDBJ whole genome shotgun (WGS) entry which is preliminary data.</text>
</comment>
<name>A0A7C9HUL0_9DEIO</name>
<organism evidence="1 2">
    <name type="scientific">Deinococcus arboris</name>
    <dbReference type="NCBI Taxonomy" id="2682977"/>
    <lineage>
        <taxon>Bacteria</taxon>
        <taxon>Thermotogati</taxon>
        <taxon>Deinococcota</taxon>
        <taxon>Deinococci</taxon>
        <taxon>Deinococcales</taxon>
        <taxon>Deinococcaceae</taxon>
        <taxon>Deinococcus</taxon>
    </lineage>
</organism>
<proteinExistence type="predicted"/>
<evidence type="ECO:0000313" key="2">
    <source>
        <dbReference type="Proteomes" id="UP000483286"/>
    </source>
</evidence>
<gene>
    <name evidence="1" type="ORF">GO986_22310</name>
</gene>
<dbReference type="RefSeq" id="WP_157461731.1">
    <property type="nucleotide sequence ID" value="NZ_WQLB01000070.1"/>
</dbReference>
<evidence type="ECO:0000313" key="1">
    <source>
        <dbReference type="EMBL" id="MVN89472.1"/>
    </source>
</evidence>
<accession>A0A7C9HUL0</accession>
<reference evidence="1 2" key="1">
    <citation type="submission" date="2019-12" db="EMBL/GenBank/DDBJ databases">
        <title>Deinococcus sp. HMF7620 Genome sequencing and assembly.</title>
        <authorList>
            <person name="Kang H."/>
            <person name="Kim H."/>
            <person name="Joh K."/>
        </authorList>
    </citation>
    <scope>NUCLEOTIDE SEQUENCE [LARGE SCALE GENOMIC DNA]</scope>
    <source>
        <strain evidence="1 2">HMF7620</strain>
    </source>
</reference>
<evidence type="ECO:0008006" key="3">
    <source>
        <dbReference type="Google" id="ProtNLM"/>
    </source>
</evidence>